<sequence length="122" mass="13192">MPFRALTKGNAHALVPDIDDPTKHACTLGSDINDKRARLSQGCFYLHSRLLERAAKPSDQTCASSLTALPVIETQAGDVSSNVCALVPDIDDPTKHARIPGSDVDGSIRRIHARWCTSANDR</sequence>
<proteinExistence type="predicted"/>
<accession>A0ABD1T372</accession>
<dbReference type="EMBL" id="JBFOLJ010000009">
    <property type="protein sequence ID" value="KAL2507157.1"/>
    <property type="molecule type" value="Genomic_DNA"/>
</dbReference>
<reference evidence="2" key="1">
    <citation type="submission" date="2024-07" db="EMBL/GenBank/DDBJ databases">
        <title>Two chromosome-level genome assemblies of Korean endemic species Abeliophyllum distichum and Forsythia ovata (Oleaceae).</title>
        <authorList>
            <person name="Jang H."/>
        </authorList>
    </citation>
    <scope>NUCLEOTIDE SEQUENCE [LARGE SCALE GENOMIC DNA]</scope>
</reference>
<keyword evidence="2" id="KW-1185">Reference proteome</keyword>
<protein>
    <submittedName>
        <fullName evidence="1">ATP synthase subunit 1</fullName>
    </submittedName>
</protein>
<dbReference type="Gene3D" id="3.40.50.12240">
    <property type="match status" value="1"/>
</dbReference>
<dbReference type="AlphaFoldDB" id="A0ABD1T372"/>
<evidence type="ECO:0000313" key="2">
    <source>
        <dbReference type="Proteomes" id="UP001604277"/>
    </source>
</evidence>
<dbReference type="PANTHER" id="PTHR48082:SF2">
    <property type="entry name" value="ATP SYNTHASE SUBUNIT ALPHA, MITOCHONDRIAL"/>
    <property type="match status" value="1"/>
</dbReference>
<dbReference type="PANTHER" id="PTHR48082">
    <property type="entry name" value="ATP SYNTHASE SUBUNIT ALPHA, MITOCHONDRIAL"/>
    <property type="match status" value="1"/>
</dbReference>
<comment type="caution">
    <text evidence="1">The sequence shown here is derived from an EMBL/GenBank/DDBJ whole genome shotgun (WGS) entry which is preliminary data.</text>
</comment>
<organism evidence="1 2">
    <name type="scientific">Forsythia ovata</name>
    <dbReference type="NCBI Taxonomy" id="205694"/>
    <lineage>
        <taxon>Eukaryota</taxon>
        <taxon>Viridiplantae</taxon>
        <taxon>Streptophyta</taxon>
        <taxon>Embryophyta</taxon>
        <taxon>Tracheophyta</taxon>
        <taxon>Spermatophyta</taxon>
        <taxon>Magnoliopsida</taxon>
        <taxon>eudicotyledons</taxon>
        <taxon>Gunneridae</taxon>
        <taxon>Pentapetalae</taxon>
        <taxon>asterids</taxon>
        <taxon>lamiids</taxon>
        <taxon>Lamiales</taxon>
        <taxon>Oleaceae</taxon>
        <taxon>Forsythieae</taxon>
        <taxon>Forsythia</taxon>
    </lineage>
</organism>
<name>A0ABD1T372_9LAMI</name>
<dbReference type="Proteomes" id="UP001604277">
    <property type="component" value="Unassembled WGS sequence"/>
</dbReference>
<evidence type="ECO:0000313" key="1">
    <source>
        <dbReference type="EMBL" id="KAL2507157.1"/>
    </source>
</evidence>
<gene>
    <name evidence="1" type="ORF">Fot_30804</name>
</gene>
<dbReference type="InterPro" id="IPR005294">
    <property type="entry name" value="ATP_synth_F1_asu"/>
</dbReference>